<name>A0A175XZN9_9SPHN</name>
<dbReference type="PANTHER" id="PTHR33755">
    <property type="entry name" value="TOXIN PARE1-RELATED"/>
    <property type="match status" value="1"/>
</dbReference>
<dbReference type="GeneID" id="93796824"/>
<comment type="caution">
    <text evidence="3">The sequence shown here is derived from an EMBL/GenBank/DDBJ whole genome shotgun (WGS) entry which is preliminary data.</text>
</comment>
<dbReference type="InterPro" id="IPR051803">
    <property type="entry name" value="TA_system_RelE-like_toxin"/>
</dbReference>
<dbReference type="AlphaFoldDB" id="A0A175XZN9"/>
<evidence type="ECO:0000256" key="1">
    <source>
        <dbReference type="ARBA" id="ARBA00006226"/>
    </source>
</evidence>
<organism evidence="3 4">
    <name type="scientific">Sphingomonas melonis TY</name>
    <dbReference type="NCBI Taxonomy" id="621456"/>
    <lineage>
        <taxon>Bacteria</taxon>
        <taxon>Pseudomonadati</taxon>
        <taxon>Pseudomonadota</taxon>
        <taxon>Alphaproteobacteria</taxon>
        <taxon>Sphingomonadales</taxon>
        <taxon>Sphingomonadaceae</taxon>
        <taxon>Sphingomonas</taxon>
    </lineage>
</organism>
<dbReference type="RefSeq" id="WP_017977325.1">
    <property type="nucleotide sequence ID" value="NZ_CP017578.1"/>
</dbReference>
<dbReference type="Proteomes" id="UP000078460">
    <property type="component" value="Unassembled WGS sequence"/>
</dbReference>
<dbReference type="OrthoDB" id="9798046at2"/>
<reference evidence="3" key="1">
    <citation type="submission" date="2016-03" db="EMBL/GenBank/DDBJ databases">
        <title>Sphingomonas melonis TY, whole genome shotgun sequencing.</title>
        <authorList>
            <person name="Wang H."/>
            <person name="Zhu P."/>
        </authorList>
    </citation>
    <scope>NUCLEOTIDE SEQUENCE [LARGE SCALE GENOMIC DNA]</scope>
    <source>
        <strain evidence="3">TY</strain>
    </source>
</reference>
<accession>A0A175XZN9</accession>
<evidence type="ECO:0000313" key="4">
    <source>
        <dbReference type="Proteomes" id="UP000078460"/>
    </source>
</evidence>
<dbReference type="Gene3D" id="3.30.2310.20">
    <property type="entry name" value="RelE-like"/>
    <property type="match status" value="1"/>
</dbReference>
<proteinExistence type="inferred from homology"/>
<protein>
    <submittedName>
        <fullName evidence="3">Plasmid stabilization protein</fullName>
    </submittedName>
</protein>
<evidence type="ECO:0000256" key="2">
    <source>
        <dbReference type="ARBA" id="ARBA00022649"/>
    </source>
</evidence>
<gene>
    <name evidence="3" type="ORF">AVM11_11125</name>
</gene>
<dbReference type="KEGG" id="smy:BJP26_04450"/>
<dbReference type="EMBL" id="LQCK02000067">
    <property type="protein sequence ID" value="KZB93685.1"/>
    <property type="molecule type" value="Genomic_DNA"/>
</dbReference>
<dbReference type="InterPro" id="IPR035093">
    <property type="entry name" value="RelE/ParE_toxin_dom_sf"/>
</dbReference>
<evidence type="ECO:0000313" key="3">
    <source>
        <dbReference type="EMBL" id="KZB93685.1"/>
    </source>
</evidence>
<comment type="similarity">
    <text evidence="1">Belongs to the RelE toxin family.</text>
</comment>
<keyword evidence="4" id="KW-1185">Reference proteome</keyword>
<keyword evidence="2" id="KW-1277">Toxin-antitoxin system</keyword>
<dbReference type="SUPFAM" id="SSF143011">
    <property type="entry name" value="RelE-like"/>
    <property type="match status" value="1"/>
</dbReference>
<dbReference type="Pfam" id="PF05016">
    <property type="entry name" value="ParE_toxin"/>
    <property type="match status" value="1"/>
</dbReference>
<dbReference type="STRING" id="621456.BJP26_04450"/>
<dbReference type="InterPro" id="IPR007712">
    <property type="entry name" value="RelE/ParE_toxin"/>
</dbReference>
<sequence length="110" mass="12416">MTAPFAVRLTRGAEQDLRHIHGYRLAHGGRAAADALLDTLVGRIDALRHFPDRGAVPPELQTIGMRDYRQIVSAPYRIIYRPIETTVFVVVIADGRRDMATLLERRLLAR</sequence>